<protein>
    <submittedName>
        <fullName evidence="11">D-alanyl-D-alanine dipeptidase</fullName>
    </submittedName>
</protein>
<keyword evidence="8" id="KW-0961">Cell wall biogenesis/degradation</keyword>
<dbReference type="InterPro" id="IPR000755">
    <property type="entry name" value="A_A_dipeptidase"/>
</dbReference>
<accession>A0A4R6UC53</accession>
<dbReference type="AlphaFoldDB" id="A0A4R6UC53"/>
<evidence type="ECO:0000313" key="12">
    <source>
        <dbReference type="Proteomes" id="UP000295632"/>
    </source>
</evidence>
<dbReference type="SUPFAM" id="SSF50044">
    <property type="entry name" value="SH3-domain"/>
    <property type="match status" value="1"/>
</dbReference>
<organism evidence="11 12">
    <name type="scientific">Aureibacillus halotolerans</name>
    <dbReference type="NCBI Taxonomy" id="1508390"/>
    <lineage>
        <taxon>Bacteria</taxon>
        <taxon>Bacillati</taxon>
        <taxon>Bacillota</taxon>
        <taxon>Bacilli</taxon>
        <taxon>Bacillales</taxon>
        <taxon>Bacillaceae</taxon>
        <taxon>Aureibacillus</taxon>
    </lineage>
</organism>
<keyword evidence="3" id="KW-0479">Metal-binding</keyword>
<dbReference type="Gene3D" id="3.30.1380.10">
    <property type="match status" value="1"/>
</dbReference>
<feature type="chain" id="PRO_5038612839" evidence="9">
    <location>
        <begin position="24"/>
        <end position="382"/>
    </location>
</feature>
<keyword evidence="12" id="KW-1185">Reference proteome</keyword>
<dbReference type="GO" id="GO:0160237">
    <property type="term" value="F:D-Ala-D-Ala dipeptidase activity"/>
    <property type="evidence" value="ECO:0007669"/>
    <property type="project" value="UniProtKB-EC"/>
</dbReference>
<keyword evidence="5" id="KW-0862">Zinc</keyword>
<feature type="domain" description="D-alanyl-D-alanine carboxypeptidase-like core" evidence="10">
    <location>
        <begin position="186"/>
        <end position="270"/>
    </location>
</feature>
<dbReference type="EMBL" id="SNYJ01000001">
    <property type="protein sequence ID" value="TDQ42663.1"/>
    <property type="molecule type" value="Genomic_DNA"/>
</dbReference>
<dbReference type="RefSeq" id="WP_133578508.1">
    <property type="nucleotide sequence ID" value="NZ_SNYJ01000001.1"/>
</dbReference>
<evidence type="ECO:0000256" key="1">
    <source>
        <dbReference type="ARBA" id="ARBA00001362"/>
    </source>
</evidence>
<keyword evidence="2" id="KW-0645">Protease</keyword>
<evidence type="ECO:0000256" key="6">
    <source>
        <dbReference type="ARBA" id="ARBA00022997"/>
    </source>
</evidence>
<evidence type="ECO:0000256" key="2">
    <source>
        <dbReference type="ARBA" id="ARBA00022670"/>
    </source>
</evidence>
<dbReference type="SUPFAM" id="SSF55166">
    <property type="entry name" value="Hedgehog/DD-peptidase"/>
    <property type="match status" value="1"/>
</dbReference>
<evidence type="ECO:0000256" key="8">
    <source>
        <dbReference type="ARBA" id="ARBA00023316"/>
    </source>
</evidence>
<comment type="caution">
    <text evidence="11">The sequence shown here is derived from an EMBL/GenBank/DDBJ whole genome shotgun (WGS) entry which is preliminary data.</text>
</comment>
<evidence type="ECO:0000256" key="4">
    <source>
        <dbReference type="ARBA" id="ARBA00022801"/>
    </source>
</evidence>
<dbReference type="GO" id="GO:0006508">
    <property type="term" value="P:proteolysis"/>
    <property type="evidence" value="ECO:0007669"/>
    <property type="project" value="UniProtKB-KW"/>
</dbReference>
<name>A0A4R6UC53_9BACI</name>
<evidence type="ECO:0000256" key="3">
    <source>
        <dbReference type="ARBA" id="ARBA00022723"/>
    </source>
</evidence>
<dbReference type="GO" id="GO:0046872">
    <property type="term" value="F:metal ion binding"/>
    <property type="evidence" value="ECO:0007669"/>
    <property type="project" value="UniProtKB-KW"/>
</dbReference>
<dbReference type="PANTHER" id="PTHR43126">
    <property type="entry name" value="D-ALANYL-D-ALANINE DIPEPTIDASE"/>
    <property type="match status" value="1"/>
</dbReference>
<evidence type="ECO:0000256" key="7">
    <source>
        <dbReference type="ARBA" id="ARBA00023049"/>
    </source>
</evidence>
<reference evidence="11 12" key="1">
    <citation type="submission" date="2019-03" db="EMBL/GenBank/DDBJ databases">
        <title>Genomic Encyclopedia of Type Strains, Phase IV (KMG-IV): sequencing the most valuable type-strain genomes for metagenomic binning, comparative biology and taxonomic classification.</title>
        <authorList>
            <person name="Goeker M."/>
        </authorList>
    </citation>
    <scope>NUCLEOTIDE SEQUENCE [LARGE SCALE GENOMIC DNA]</scope>
    <source>
        <strain evidence="11 12">DSM 28697</strain>
    </source>
</reference>
<evidence type="ECO:0000259" key="10">
    <source>
        <dbReference type="Pfam" id="PF02557"/>
    </source>
</evidence>
<evidence type="ECO:0000313" key="11">
    <source>
        <dbReference type="EMBL" id="TDQ42663.1"/>
    </source>
</evidence>
<evidence type="ECO:0000256" key="9">
    <source>
        <dbReference type="SAM" id="SignalP"/>
    </source>
</evidence>
<dbReference type="PROSITE" id="PS51257">
    <property type="entry name" value="PROKAR_LIPOPROTEIN"/>
    <property type="match status" value="1"/>
</dbReference>
<evidence type="ECO:0000256" key="5">
    <source>
        <dbReference type="ARBA" id="ARBA00022833"/>
    </source>
</evidence>
<sequence length="382" mass="42369">MVLNRNRIFARFMAVALIIGLLAACSNGTVQSLHSDRELALSQKKISGSSLGQSKDYDGPLELPIRGATGYASIDLALKTEPGESAQTERTMKAGTGFEILNEEGEWWYIKRGDVIGWLPHHYCFINLPDVIPSIIYDNTNTYSSMFTSSGYAIPNVTNQMLYSGKSYNKRLGKEEFIMPVLYSMSKKVHAAQQHALADGNSLKMYEAYRPYSVQKKVVNELTALAKQDAAVKAGINTPPWGITWFITDGVSNHQMGYAIDVSLSKVKATSETTIGHYSVTEITDYTEYQMPTRIHELSGSSAIFTLPVNSNSPTAWKNATYTSSMNEAAINLQRYSTAAGLTPLASEWWHFNDLEAREQILDRPSQGHYSLTEVYSSPPVK</sequence>
<gene>
    <name evidence="11" type="ORF">EV213_10192</name>
</gene>
<comment type="catalytic activity">
    <reaction evidence="1">
        <text>D-alanyl-D-alanine + H2O = 2 D-alanine</text>
        <dbReference type="Rhea" id="RHEA:20661"/>
        <dbReference type="ChEBI" id="CHEBI:15377"/>
        <dbReference type="ChEBI" id="CHEBI:57416"/>
        <dbReference type="ChEBI" id="CHEBI:57822"/>
        <dbReference type="EC" id="3.4.13.22"/>
    </reaction>
</comment>
<dbReference type="GO" id="GO:0008237">
    <property type="term" value="F:metallopeptidase activity"/>
    <property type="evidence" value="ECO:0007669"/>
    <property type="project" value="UniProtKB-KW"/>
</dbReference>
<dbReference type="OrthoDB" id="9801430at2"/>
<keyword evidence="4" id="KW-0378">Hydrolase</keyword>
<keyword evidence="6" id="KW-0224">Dipeptidase</keyword>
<dbReference type="InterPro" id="IPR009045">
    <property type="entry name" value="Zn_M74/Hedgehog-like"/>
</dbReference>
<dbReference type="GO" id="GO:0071555">
    <property type="term" value="P:cell wall organization"/>
    <property type="evidence" value="ECO:0007669"/>
    <property type="project" value="UniProtKB-KW"/>
</dbReference>
<proteinExistence type="predicted"/>
<dbReference type="InterPro" id="IPR036028">
    <property type="entry name" value="SH3-like_dom_sf"/>
</dbReference>
<dbReference type="Proteomes" id="UP000295632">
    <property type="component" value="Unassembled WGS sequence"/>
</dbReference>
<feature type="signal peptide" evidence="9">
    <location>
        <begin position="1"/>
        <end position="23"/>
    </location>
</feature>
<keyword evidence="7" id="KW-0482">Metalloprotease</keyword>
<keyword evidence="9" id="KW-0732">Signal</keyword>
<dbReference type="InterPro" id="IPR003709">
    <property type="entry name" value="VanY-like_core_dom"/>
</dbReference>
<dbReference type="Pfam" id="PF02557">
    <property type="entry name" value="VanY"/>
    <property type="match status" value="1"/>
</dbReference>